<protein>
    <recommendedName>
        <fullName evidence="3">Asp23/Gls24 family envelope stress response protein</fullName>
    </recommendedName>
</protein>
<gene>
    <name evidence="1" type="ORF">ACFO0C_43195</name>
</gene>
<evidence type="ECO:0000313" key="1">
    <source>
        <dbReference type="EMBL" id="MFC4071786.1"/>
    </source>
</evidence>
<organism evidence="1 2">
    <name type="scientific">Actinoplanes subglobosus</name>
    <dbReference type="NCBI Taxonomy" id="1547892"/>
    <lineage>
        <taxon>Bacteria</taxon>
        <taxon>Bacillati</taxon>
        <taxon>Actinomycetota</taxon>
        <taxon>Actinomycetes</taxon>
        <taxon>Micromonosporales</taxon>
        <taxon>Micromonosporaceae</taxon>
        <taxon>Actinoplanes</taxon>
    </lineage>
</organism>
<keyword evidence="2" id="KW-1185">Reference proteome</keyword>
<dbReference type="RefSeq" id="WP_378072664.1">
    <property type="nucleotide sequence ID" value="NZ_JBHSBL010000029.1"/>
</dbReference>
<evidence type="ECO:0008006" key="3">
    <source>
        <dbReference type="Google" id="ProtNLM"/>
    </source>
</evidence>
<name>A0ABV8J8D5_9ACTN</name>
<reference evidence="2" key="1">
    <citation type="journal article" date="2019" name="Int. J. Syst. Evol. Microbiol.">
        <title>The Global Catalogue of Microorganisms (GCM) 10K type strain sequencing project: providing services to taxonomists for standard genome sequencing and annotation.</title>
        <authorList>
            <consortium name="The Broad Institute Genomics Platform"/>
            <consortium name="The Broad Institute Genome Sequencing Center for Infectious Disease"/>
            <person name="Wu L."/>
            <person name="Ma J."/>
        </authorList>
    </citation>
    <scope>NUCLEOTIDE SEQUENCE [LARGE SCALE GENOMIC DNA]</scope>
    <source>
        <strain evidence="2">TBRC 5832</strain>
    </source>
</reference>
<proteinExistence type="predicted"/>
<dbReference type="Proteomes" id="UP001595867">
    <property type="component" value="Unassembled WGS sequence"/>
</dbReference>
<evidence type="ECO:0000313" key="2">
    <source>
        <dbReference type="Proteomes" id="UP001595867"/>
    </source>
</evidence>
<comment type="caution">
    <text evidence="1">The sequence shown here is derived from an EMBL/GenBank/DDBJ whole genome shotgun (WGS) entry which is preliminary data.</text>
</comment>
<accession>A0ABV8J8D5</accession>
<dbReference type="EMBL" id="JBHSBL010000029">
    <property type="protein sequence ID" value="MFC4071786.1"/>
    <property type="molecule type" value="Genomic_DNA"/>
</dbReference>
<sequence length="104" mass="11084">MSGDHAEESADRIIDPVGQTAEDVAVLVRGVPGVQRLHGGLFGEVATYLPGRRVSGIRIAADRVEVHVVLDANVPIRMTAERIHALVHAATRLPVHVVVEDIAA</sequence>